<keyword evidence="3" id="KW-1185">Reference proteome</keyword>
<name>A0A840YMF9_9SPHN</name>
<reference evidence="2 3" key="1">
    <citation type="submission" date="2020-08" db="EMBL/GenBank/DDBJ databases">
        <title>Genomic Encyclopedia of Type Strains, Phase IV (KMG-IV): sequencing the most valuable type-strain genomes for metagenomic binning, comparative biology and taxonomic classification.</title>
        <authorList>
            <person name="Goeker M."/>
        </authorList>
    </citation>
    <scope>NUCLEOTIDE SEQUENCE [LARGE SCALE GENOMIC DNA]</scope>
    <source>
        <strain evidence="2 3">DSM 26736</strain>
    </source>
</reference>
<evidence type="ECO:0000313" key="3">
    <source>
        <dbReference type="Proteomes" id="UP000527143"/>
    </source>
</evidence>
<accession>A0A840YMF9</accession>
<dbReference type="EMBL" id="JACIJF010000004">
    <property type="protein sequence ID" value="MBB5710780.1"/>
    <property type="molecule type" value="Genomic_DNA"/>
</dbReference>
<feature type="chain" id="PRO_5032921071" description="Tetratricopeptide repeat protein" evidence="1">
    <location>
        <begin position="19"/>
        <end position="574"/>
    </location>
</feature>
<evidence type="ECO:0008006" key="4">
    <source>
        <dbReference type="Google" id="ProtNLM"/>
    </source>
</evidence>
<sequence>MRTALLALSASAASVAPAPVGGLPPFAAELAEAPPITGGAGWHGPVGDQAWNLLATAAPSKRQAARWSFALGLLAKERGAEAIGVLDVMAKSDEDLKLVLPYQLARGVALTLLGRNIEAVEAMGNPDLAGNPEACAWRLRALAANGSAAAAVGQINCALPAINGRTPNDRAPFVLAAARAAIDTGQPQPALAWLKLFSEQNPDANLLRGRALVAAGELDSGKLSLERAKRSGSPEVQAEADLALTQSQFAAHKINAATAQKQLDGLRYRWRGGQVEEQALRLSFKLAGDANDLGGQLRAGATLFRYYKLGKEAAPMLATVQRQMAAILAPGSGVPLADAAGLYWDYRELAPGGAEGDLLVLHLADRLQEGGLYGRAAELLQYQLTQRAQDVAQGPLSVKVASLQILAGRPDRALKILQETEQPSYTEGMRQDRKRMEAVALHKLGRDAAAMAALEGVPGGASVKAELHWRAKDWGGFVTENEAALPAPQGMNQPQQAAVLRQAVALGMIGDEARLQKLRARYFGAFKPLPSGQAFDVLTGKLSNIDPATLSAAMGAIPDASPAGSLADLLDAAT</sequence>
<evidence type="ECO:0000256" key="1">
    <source>
        <dbReference type="SAM" id="SignalP"/>
    </source>
</evidence>
<keyword evidence="1" id="KW-0732">Signal</keyword>
<protein>
    <recommendedName>
        <fullName evidence="4">Tetratricopeptide repeat protein</fullName>
    </recommendedName>
</protein>
<dbReference type="AlphaFoldDB" id="A0A840YMF9"/>
<organism evidence="2 3">
    <name type="scientific">Sphingomonas xinjiangensis</name>
    <dbReference type="NCBI Taxonomy" id="643568"/>
    <lineage>
        <taxon>Bacteria</taxon>
        <taxon>Pseudomonadati</taxon>
        <taxon>Pseudomonadota</taxon>
        <taxon>Alphaproteobacteria</taxon>
        <taxon>Sphingomonadales</taxon>
        <taxon>Sphingomonadaceae</taxon>
        <taxon>Sphingomonas</taxon>
    </lineage>
</organism>
<feature type="signal peptide" evidence="1">
    <location>
        <begin position="1"/>
        <end position="18"/>
    </location>
</feature>
<evidence type="ECO:0000313" key="2">
    <source>
        <dbReference type="EMBL" id="MBB5710780.1"/>
    </source>
</evidence>
<gene>
    <name evidence="2" type="ORF">FHT02_002011</name>
</gene>
<dbReference type="Proteomes" id="UP000527143">
    <property type="component" value="Unassembled WGS sequence"/>
</dbReference>
<dbReference type="RefSeq" id="WP_184086953.1">
    <property type="nucleotide sequence ID" value="NZ_JACIJF010000004.1"/>
</dbReference>
<comment type="caution">
    <text evidence="2">The sequence shown here is derived from an EMBL/GenBank/DDBJ whole genome shotgun (WGS) entry which is preliminary data.</text>
</comment>
<proteinExistence type="predicted"/>